<sequence>MDIRYKMYPYPVLAYFLDDYKDKHAFDVKITQVKDGFNTKLVFEATLTNKELLGLVRSGKSLFVYHLECSQTGFRKVIRTDRFSLSYVLSNREVKGSVQICPFIVATEDITSYSSTDFDDDYKGMTFDIEEGCVLAVGQPVAADVSDSIDDLANTPSIFSIVQNTDEAIKEMKVDGNGDKIVIQLPFNDYYSYKSMSQNPKFEPVLNALTIVPALVFVIEEMKLWNSEEMNRREIDCGWFRSIKHVLSKEFNCDVESDLSGMDSMELAQKLIGSPLPSAFAELSGGEGTEGGSVV</sequence>
<dbReference type="Proteomes" id="UP000543804">
    <property type="component" value="Unassembled WGS sequence"/>
</dbReference>
<dbReference type="RefSeq" id="WP_170078040.1">
    <property type="nucleotide sequence ID" value="NZ_JABAFA010000065.1"/>
</dbReference>
<organism evidence="1 2">
    <name type="scientific">Selenomonas bovis</name>
    <dbReference type="NCBI Taxonomy" id="416586"/>
    <lineage>
        <taxon>Bacteria</taxon>
        <taxon>Bacillati</taxon>
        <taxon>Bacillota</taxon>
        <taxon>Negativicutes</taxon>
        <taxon>Selenomonadales</taxon>
        <taxon>Selenomonadaceae</taxon>
        <taxon>Selenomonas</taxon>
    </lineage>
</organism>
<comment type="caution">
    <text evidence="1">The sequence shown here is derived from an EMBL/GenBank/DDBJ whole genome shotgun (WGS) entry which is preliminary data.</text>
</comment>
<accession>A0A848B6Q9</accession>
<evidence type="ECO:0000313" key="2">
    <source>
        <dbReference type="Proteomes" id="UP000543804"/>
    </source>
</evidence>
<dbReference type="EMBL" id="JABAFA010000065">
    <property type="protein sequence ID" value="NMD99840.1"/>
    <property type="molecule type" value="Genomic_DNA"/>
</dbReference>
<name>A0A848B6Q9_9FIRM</name>
<keyword evidence="2" id="KW-1185">Reference proteome</keyword>
<dbReference type="AlphaFoldDB" id="A0A848B6Q9"/>
<evidence type="ECO:0000313" key="1">
    <source>
        <dbReference type="EMBL" id="NMD99840.1"/>
    </source>
</evidence>
<gene>
    <name evidence="1" type="ORF">HF878_10315</name>
</gene>
<reference evidence="1 2" key="1">
    <citation type="submission" date="2020-04" db="EMBL/GenBank/DDBJ databases">
        <authorList>
            <person name="Hitch T.C.A."/>
            <person name="Wylensek D."/>
            <person name="Clavel T."/>
        </authorList>
    </citation>
    <scope>NUCLEOTIDE SEQUENCE [LARGE SCALE GENOMIC DNA]</scope>
    <source>
        <strain evidence="1 2">PG-130-P53-12</strain>
    </source>
</reference>
<protein>
    <submittedName>
        <fullName evidence="1">Uncharacterized protein</fullName>
    </submittedName>
</protein>
<proteinExistence type="predicted"/>